<protein>
    <submittedName>
        <fullName evidence="2">Uncharacterized protein</fullName>
    </submittedName>
</protein>
<reference evidence="2" key="1">
    <citation type="submission" date="2020-05" db="EMBL/GenBank/DDBJ databases">
        <authorList>
            <person name="Chiriac C."/>
            <person name="Salcher M."/>
            <person name="Ghai R."/>
            <person name="Kavagutti S V."/>
        </authorList>
    </citation>
    <scope>NUCLEOTIDE SEQUENCE</scope>
</reference>
<organism evidence="2">
    <name type="scientific">uncultured Caudovirales phage</name>
    <dbReference type="NCBI Taxonomy" id="2100421"/>
    <lineage>
        <taxon>Viruses</taxon>
        <taxon>Duplodnaviria</taxon>
        <taxon>Heunggongvirae</taxon>
        <taxon>Uroviricota</taxon>
        <taxon>Caudoviricetes</taxon>
        <taxon>Peduoviridae</taxon>
        <taxon>Maltschvirus</taxon>
        <taxon>Maltschvirus maltsch</taxon>
    </lineage>
</organism>
<sequence length="147" mass="15860">MRHGPETTAATQHAVESLLDAIQAQVAELGTLEGEDAAGWTAENLWSRRHWSATGATAQATAFLESYYNAPDALLGPGWLLRAPDLSGEWADERTPRSLLAEVVPSGITVDPDTEDELCQTWLDAAEASYWSALVRSAERALSCSMS</sequence>
<accession>A0A6J5S855</accession>
<dbReference type="EMBL" id="LR797239">
    <property type="protein sequence ID" value="CAB4195759.1"/>
    <property type="molecule type" value="Genomic_DNA"/>
</dbReference>
<dbReference type="EMBL" id="LR797355">
    <property type="protein sequence ID" value="CAB4205038.1"/>
    <property type="molecule type" value="Genomic_DNA"/>
</dbReference>
<name>A0A6J5S855_9CAUD</name>
<evidence type="ECO:0000313" key="2">
    <source>
        <dbReference type="EMBL" id="CAB4205038.1"/>
    </source>
</evidence>
<proteinExistence type="predicted"/>
<evidence type="ECO:0000313" key="1">
    <source>
        <dbReference type="EMBL" id="CAB4195759.1"/>
    </source>
</evidence>
<gene>
    <name evidence="1" type="ORF">UFOVP1287_29</name>
    <name evidence="2" type="ORF">UFOVP1408_11</name>
</gene>